<protein>
    <submittedName>
        <fullName evidence="2">Uncharacterized protein</fullName>
    </submittedName>
</protein>
<proteinExistence type="predicted"/>
<dbReference type="EMBL" id="BGPR01299085">
    <property type="protein sequence ID" value="GBN62064.1"/>
    <property type="molecule type" value="Genomic_DNA"/>
</dbReference>
<gene>
    <name evidence="1" type="ORF">AVEN_236165_1</name>
    <name evidence="2" type="ORF">AVEN_49924_1</name>
</gene>
<dbReference type="Proteomes" id="UP000499080">
    <property type="component" value="Unassembled WGS sequence"/>
</dbReference>
<sequence>MSGHWISKGPLASPWGVVMVGLWIPPPAIVYSSGGVRPWPGDRLLSLRPQYSNYCSVCHSDDPDASAGRGGVHRVFLVLRSIDETNARPNFVKLAK</sequence>
<dbReference type="EMBL" id="BGPR01299044">
    <property type="protein sequence ID" value="GBN61977.1"/>
    <property type="molecule type" value="Genomic_DNA"/>
</dbReference>
<name>A0A4Y2QEW6_ARAVE</name>
<evidence type="ECO:0000313" key="1">
    <source>
        <dbReference type="EMBL" id="GBN61977.1"/>
    </source>
</evidence>
<accession>A0A4Y2QEW6</accession>
<dbReference type="AlphaFoldDB" id="A0A4Y2QEW6"/>
<evidence type="ECO:0000313" key="3">
    <source>
        <dbReference type="Proteomes" id="UP000499080"/>
    </source>
</evidence>
<comment type="caution">
    <text evidence="2">The sequence shown here is derived from an EMBL/GenBank/DDBJ whole genome shotgun (WGS) entry which is preliminary data.</text>
</comment>
<keyword evidence="3" id="KW-1185">Reference proteome</keyword>
<reference evidence="2 3" key="1">
    <citation type="journal article" date="2019" name="Sci. Rep.">
        <title>Orb-weaving spider Araneus ventricosus genome elucidates the spidroin gene catalogue.</title>
        <authorList>
            <person name="Kono N."/>
            <person name="Nakamura H."/>
            <person name="Ohtoshi R."/>
            <person name="Moran D.A.P."/>
            <person name="Shinohara A."/>
            <person name="Yoshida Y."/>
            <person name="Fujiwara M."/>
            <person name="Mori M."/>
            <person name="Tomita M."/>
            <person name="Arakawa K."/>
        </authorList>
    </citation>
    <scope>NUCLEOTIDE SEQUENCE [LARGE SCALE GENOMIC DNA]</scope>
</reference>
<organism evidence="2 3">
    <name type="scientific">Araneus ventricosus</name>
    <name type="common">Orbweaver spider</name>
    <name type="synonym">Epeira ventricosa</name>
    <dbReference type="NCBI Taxonomy" id="182803"/>
    <lineage>
        <taxon>Eukaryota</taxon>
        <taxon>Metazoa</taxon>
        <taxon>Ecdysozoa</taxon>
        <taxon>Arthropoda</taxon>
        <taxon>Chelicerata</taxon>
        <taxon>Arachnida</taxon>
        <taxon>Araneae</taxon>
        <taxon>Araneomorphae</taxon>
        <taxon>Entelegynae</taxon>
        <taxon>Araneoidea</taxon>
        <taxon>Araneidae</taxon>
        <taxon>Araneus</taxon>
    </lineage>
</organism>
<evidence type="ECO:0000313" key="2">
    <source>
        <dbReference type="EMBL" id="GBN62064.1"/>
    </source>
</evidence>